<evidence type="ECO:0000256" key="4">
    <source>
        <dbReference type="SAM" id="MobiDB-lite"/>
    </source>
</evidence>
<evidence type="ECO:0000256" key="2">
    <source>
        <dbReference type="ARBA" id="ARBA00020595"/>
    </source>
</evidence>
<protein>
    <recommendedName>
        <fullName evidence="2">S100P-binding protein</fullName>
    </recommendedName>
</protein>
<sequence>MDAKKKKKNDWTERKVCSSIVAAKYSYNLFGKGGISLDMMSSKGGDPVVEIGHLSPIRYPDEGYKSFTHDFSQTPIMSTPLKGQRQSTSDLSVALDDSGLSRGDGLWESTLLEVQVKSKVVLPGSGGVKAPSPAAPVASHTFKAGRRVTPPSNKRPRVFDRPEEWQHQKDVYVESVSRHMRENPKGGAFNELLDLMNTVANEQHPWQHPSDLTTRNYQPGNVGKSLFTLDEWTHKNGGSYKRFARS</sequence>
<comment type="subcellular location">
    <subcellularLocation>
        <location evidence="1">Nucleus</location>
    </subcellularLocation>
</comment>
<dbReference type="EMBL" id="JADWDJ010000019">
    <property type="protein sequence ID" value="KAG5265838.1"/>
    <property type="molecule type" value="Genomic_DNA"/>
</dbReference>
<proteinExistence type="predicted"/>
<dbReference type="Pfam" id="PF15427">
    <property type="entry name" value="S100PBPR"/>
    <property type="match status" value="1"/>
</dbReference>
<evidence type="ECO:0000256" key="3">
    <source>
        <dbReference type="ARBA" id="ARBA00023242"/>
    </source>
</evidence>
<dbReference type="InterPro" id="IPR026097">
    <property type="entry name" value="S100PBP"/>
</dbReference>
<evidence type="ECO:0000313" key="6">
    <source>
        <dbReference type="Proteomes" id="UP000823561"/>
    </source>
</evidence>
<reference evidence="5" key="1">
    <citation type="submission" date="2020-10" db="EMBL/GenBank/DDBJ databases">
        <title>Chromosome-scale genome assembly of the Allis shad, Alosa alosa.</title>
        <authorList>
            <person name="Margot Z."/>
            <person name="Christophe K."/>
            <person name="Cabau C."/>
            <person name="Louis A."/>
            <person name="Berthelot C."/>
            <person name="Parey E."/>
            <person name="Roest Crollius H."/>
            <person name="Montfort J."/>
            <person name="Robinson-Rechavi M."/>
            <person name="Bucao C."/>
            <person name="Bouchez O."/>
            <person name="Gislard M."/>
            <person name="Lluch J."/>
            <person name="Milhes M."/>
            <person name="Lampietro C."/>
            <person name="Lopez Roques C."/>
            <person name="Donnadieu C."/>
            <person name="Braasch I."/>
            <person name="Desvignes T."/>
            <person name="Postlethwait J."/>
            <person name="Bobe J."/>
            <person name="Guiguen Y."/>
        </authorList>
    </citation>
    <scope>NUCLEOTIDE SEQUENCE</scope>
    <source>
        <strain evidence="5">M-15738</strain>
        <tissue evidence="5">Blood</tissue>
    </source>
</reference>
<organism evidence="5 6">
    <name type="scientific">Alosa alosa</name>
    <name type="common">allis shad</name>
    <dbReference type="NCBI Taxonomy" id="278164"/>
    <lineage>
        <taxon>Eukaryota</taxon>
        <taxon>Metazoa</taxon>
        <taxon>Chordata</taxon>
        <taxon>Craniata</taxon>
        <taxon>Vertebrata</taxon>
        <taxon>Euteleostomi</taxon>
        <taxon>Actinopterygii</taxon>
        <taxon>Neopterygii</taxon>
        <taxon>Teleostei</taxon>
        <taxon>Clupei</taxon>
        <taxon>Clupeiformes</taxon>
        <taxon>Clupeoidei</taxon>
        <taxon>Clupeidae</taxon>
        <taxon>Alosa</taxon>
    </lineage>
</organism>
<keyword evidence="6" id="KW-1185">Reference proteome</keyword>
<feature type="region of interest" description="Disordered" evidence="4">
    <location>
        <begin position="126"/>
        <end position="158"/>
    </location>
</feature>
<dbReference type="PANTHER" id="PTHR14455">
    <property type="entry name" value="ASKOPOS"/>
    <property type="match status" value="1"/>
</dbReference>
<evidence type="ECO:0000313" key="5">
    <source>
        <dbReference type="EMBL" id="KAG5265838.1"/>
    </source>
</evidence>
<accession>A0AAV6FT00</accession>
<keyword evidence="3" id="KW-0539">Nucleus</keyword>
<evidence type="ECO:0000256" key="1">
    <source>
        <dbReference type="ARBA" id="ARBA00004123"/>
    </source>
</evidence>
<comment type="caution">
    <text evidence="5">The sequence shown here is derived from an EMBL/GenBank/DDBJ whole genome shotgun (WGS) entry which is preliminary data.</text>
</comment>
<name>A0AAV6FT00_9TELE</name>
<dbReference type="GO" id="GO:0048306">
    <property type="term" value="F:calcium-dependent protein binding"/>
    <property type="evidence" value="ECO:0007669"/>
    <property type="project" value="InterPro"/>
</dbReference>
<dbReference type="GO" id="GO:0005634">
    <property type="term" value="C:nucleus"/>
    <property type="evidence" value="ECO:0007669"/>
    <property type="project" value="UniProtKB-SubCell"/>
</dbReference>
<gene>
    <name evidence="5" type="ORF">AALO_G00246930</name>
</gene>
<dbReference type="PANTHER" id="PTHR14455:SF0">
    <property type="entry name" value="S100P-BINDING PROTEIN"/>
    <property type="match status" value="1"/>
</dbReference>
<dbReference type="Proteomes" id="UP000823561">
    <property type="component" value="Chromosome 19"/>
</dbReference>
<feature type="compositionally biased region" description="Low complexity" evidence="4">
    <location>
        <begin position="128"/>
        <end position="139"/>
    </location>
</feature>
<dbReference type="AlphaFoldDB" id="A0AAV6FT00"/>